<gene>
    <name evidence="2" type="ORF">DXV75_07470</name>
</gene>
<evidence type="ECO:0000313" key="2">
    <source>
        <dbReference type="EMBL" id="RDV26817.1"/>
    </source>
</evidence>
<name>A0A3D8M9W9_9ALTE</name>
<dbReference type="RefSeq" id="WP_115592769.1">
    <property type="nucleotide sequence ID" value="NZ_QRHA01000004.1"/>
</dbReference>
<dbReference type="Proteomes" id="UP000256561">
    <property type="component" value="Unassembled WGS sequence"/>
</dbReference>
<dbReference type="PANTHER" id="PTHR22642:SF2">
    <property type="entry name" value="PROTEIN LONG AFTER FAR-RED 3"/>
    <property type="match status" value="1"/>
</dbReference>
<dbReference type="Gene3D" id="3.10.310.70">
    <property type="match status" value="1"/>
</dbReference>
<proteinExistence type="predicted"/>
<dbReference type="InterPro" id="IPR032466">
    <property type="entry name" value="Metal_Hydrolase"/>
</dbReference>
<dbReference type="InterPro" id="IPR013108">
    <property type="entry name" value="Amidohydro_3"/>
</dbReference>
<dbReference type="SUPFAM" id="SSF51338">
    <property type="entry name" value="Composite domain of metallo-dependent hydrolases"/>
    <property type="match status" value="1"/>
</dbReference>
<comment type="caution">
    <text evidence="2">The sequence shown here is derived from an EMBL/GenBank/DDBJ whole genome shotgun (WGS) entry which is preliminary data.</text>
</comment>
<dbReference type="Gene3D" id="2.30.40.10">
    <property type="entry name" value="Urease, subunit C, domain 1"/>
    <property type="match status" value="1"/>
</dbReference>
<evidence type="ECO:0000313" key="3">
    <source>
        <dbReference type="Proteomes" id="UP000256561"/>
    </source>
</evidence>
<keyword evidence="3" id="KW-1185">Reference proteome</keyword>
<dbReference type="OrthoDB" id="9031471at2"/>
<dbReference type="AlphaFoldDB" id="A0A3D8M9W9"/>
<reference evidence="3" key="1">
    <citation type="submission" date="2018-08" db="EMBL/GenBank/DDBJ databases">
        <authorList>
            <person name="Zhang J."/>
            <person name="Du Z.-J."/>
        </authorList>
    </citation>
    <scope>NUCLEOTIDE SEQUENCE [LARGE SCALE GENOMIC DNA]</scope>
    <source>
        <strain evidence="3">KCTC 52655</strain>
    </source>
</reference>
<dbReference type="CDD" id="cd01300">
    <property type="entry name" value="YtcJ_like"/>
    <property type="match status" value="1"/>
</dbReference>
<evidence type="ECO:0000259" key="1">
    <source>
        <dbReference type="Pfam" id="PF07969"/>
    </source>
</evidence>
<dbReference type="SUPFAM" id="SSF51556">
    <property type="entry name" value="Metallo-dependent hydrolases"/>
    <property type="match status" value="1"/>
</dbReference>
<feature type="domain" description="Amidohydrolase 3" evidence="1">
    <location>
        <begin position="76"/>
        <end position="562"/>
    </location>
</feature>
<dbReference type="PROSITE" id="PS51257">
    <property type="entry name" value="PROKAR_LIPOPROTEIN"/>
    <property type="match status" value="1"/>
</dbReference>
<dbReference type="Pfam" id="PF07969">
    <property type="entry name" value="Amidohydro_3"/>
    <property type="match status" value="1"/>
</dbReference>
<dbReference type="GO" id="GO:0016810">
    <property type="term" value="F:hydrolase activity, acting on carbon-nitrogen (but not peptide) bonds"/>
    <property type="evidence" value="ECO:0007669"/>
    <property type="project" value="InterPro"/>
</dbReference>
<dbReference type="PANTHER" id="PTHR22642">
    <property type="entry name" value="IMIDAZOLONEPROPIONASE"/>
    <property type="match status" value="1"/>
</dbReference>
<dbReference type="EMBL" id="QRHA01000004">
    <property type="protein sequence ID" value="RDV26817.1"/>
    <property type="molecule type" value="Genomic_DNA"/>
</dbReference>
<protein>
    <submittedName>
        <fullName evidence="2">Amidohydrolase</fullName>
    </submittedName>
</protein>
<sequence>MDRLNLSHIFIFLIIAVALTACSSHTADRVFYNGPILTMDDSQPQAEAIAIKDGIIIAVGTEASVMKTAGSQTQRVDLQGKPLLPGFVDSHGHAWMIGLQAMSANLLPAPDGGGNNMPSLLRLLSQWAASEPELLKQTGWIVGFGYDNSQLDEQRHPTRHDLDDVSTELPVIIIHQSGHLGVGNSRALELAGINAQTPNPKGGVFQREPDGQTPSGVAEEYAFFQLLAAFNQSLNDTTADLFAEQGARLLASYGYTTGQEGRAAQSTLNSIQRVADAGKLPIDLVAYPDILEVDDIAPNQEYRNRFRIGGAKLTIDGSPQGKTAWLTKPYYRVPEGLPDDYAGYPAITEQQALDAVEKAFANHWQILVHANGDAAMDLMIKAVAAARKRHPETNNRPVLIHGQTLRHDQVGWLKSLAIFPSLFPMHTFYWGDYHRDSVLGPERAENISPTGWVLEQGMIFGTHHDAPVALPDSMRVLSATVTRRSRSGAIIGEQHKVPVITALKAMTLWPAWQHFEETRKGSLEVGKLADLVVLSDNPLTAEQEQLANLKVLQTFKEGELIYQRDKP</sequence>
<dbReference type="InterPro" id="IPR011059">
    <property type="entry name" value="Metal-dep_hydrolase_composite"/>
</dbReference>
<accession>A0A3D8M9W9</accession>
<keyword evidence="2" id="KW-0378">Hydrolase</keyword>
<dbReference type="Gene3D" id="3.20.20.140">
    <property type="entry name" value="Metal-dependent hydrolases"/>
    <property type="match status" value="1"/>
</dbReference>
<dbReference type="InterPro" id="IPR033932">
    <property type="entry name" value="YtcJ-like"/>
</dbReference>
<organism evidence="2 3">
    <name type="scientific">Alteromonas aestuariivivens</name>
    <dbReference type="NCBI Taxonomy" id="1938339"/>
    <lineage>
        <taxon>Bacteria</taxon>
        <taxon>Pseudomonadati</taxon>
        <taxon>Pseudomonadota</taxon>
        <taxon>Gammaproteobacteria</taxon>
        <taxon>Alteromonadales</taxon>
        <taxon>Alteromonadaceae</taxon>
        <taxon>Alteromonas/Salinimonas group</taxon>
        <taxon>Alteromonas</taxon>
    </lineage>
</organism>